<dbReference type="UniPathway" id="UPA00545">
    <property type="reaction ID" value="UER00823"/>
</dbReference>
<evidence type="ECO:0000256" key="4">
    <source>
        <dbReference type="ARBA" id="ARBA00022801"/>
    </source>
</evidence>
<keyword evidence="5" id="KW-0063">Aspartyl esterase</keyword>
<dbReference type="GO" id="GO:0016829">
    <property type="term" value="F:lyase activity"/>
    <property type="evidence" value="ECO:0007669"/>
    <property type="project" value="UniProtKB-KW"/>
</dbReference>
<feature type="domain" description="Pectinesterase catalytic" evidence="7">
    <location>
        <begin position="186"/>
        <end position="369"/>
    </location>
</feature>
<comment type="pathway">
    <text evidence="1">Glycan metabolism; pectin degradation; 2-dehydro-3-deoxy-D-gluconate from pectin: step 1/5.</text>
</comment>
<dbReference type="GO" id="GO:0030599">
    <property type="term" value="F:pectinesterase activity"/>
    <property type="evidence" value="ECO:0007669"/>
    <property type="project" value="UniProtKB-EC"/>
</dbReference>
<keyword evidence="4" id="KW-0378">Hydrolase</keyword>
<dbReference type="InterPro" id="IPR000070">
    <property type="entry name" value="Pectinesterase_cat"/>
</dbReference>
<dbReference type="EC" id="3.1.1.11" evidence="3"/>
<feature type="signal peptide" evidence="6">
    <location>
        <begin position="1"/>
        <end position="18"/>
    </location>
</feature>
<evidence type="ECO:0000256" key="6">
    <source>
        <dbReference type="SAM" id="SignalP"/>
    </source>
</evidence>
<keyword evidence="6" id="KW-0732">Signal</keyword>
<evidence type="ECO:0000256" key="3">
    <source>
        <dbReference type="ARBA" id="ARBA00013229"/>
    </source>
</evidence>
<dbReference type="InterPro" id="IPR012334">
    <property type="entry name" value="Pectin_lyas_fold"/>
</dbReference>
<evidence type="ECO:0000256" key="2">
    <source>
        <dbReference type="ARBA" id="ARBA00008891"/>
    </source>
</evidence>
<evidence type="ECO:0000259" key="7">
    <source>
        <dbReference type="Pfam" id="PF01095"/>
    </source>
</evidence>
<accession>A0A8K0WNA3</accession>
<dbReference type="FunFam" id="2.160.20.10:FF:000045">
    <property type="entry name" value="Pectin methylesterase family protein"/>
    <property type="match status" value="1"/>
</dbReference>
<keyword evidence="8" id="KW-0456">Lyase</keyword>
<proteinExistence type="inferred from homology"/>
<dbReference type="Proteomes" id="UP000813444">
    <property type="component" value="Unassembled WGS sequence"/>
</dbReference>
<evidence type="ECO:0000256" key="5">
    <source>
        <dbReference type="ARBA" id="ARBA00023085"/>
    </source>
</evidence>
<evidence type="ECO:0000256" key="1">
    <source>
        <dbReference type="ARBA" id="ARBA00005184"/>
    </source>
</evidence>
<dbReference type="EMBL" id="JAGPNK010000013">
    <property type="protein sequence ID" value="KAH7309855.1"/>
    <property type="molecule type" value="Genomic_DNA"/>
</dbReference>
<dbReference type="AlphaFoldDB" id="A0A8K0WNA3"/>
<protein>
    <recommendedName>
        <fullName evidence="3">pectinesterase</fullName>
        <ecNumber evidence="3">3.1.1.11</ecNumber>
    </recommendedName>
</protein>
<gene>
    <name evidence="8" type="ORF">B0I35DRAFT_482586</name>
</gene>
<dbReference type="Pfam" id="PF01095">
    <property type="entry name" value="Pectinesterase"/>
    <property type="match status" value="1"/>
</dbReference>
<keyword evidence="9" id="KW-1185">Reference proteome</keyword>
<name>A0A8K0WNA3_9HYPO</name>
<comment type="caution">
    <text evidence="8">The sequence shown here is derived from an EMBL/GenBank/DDBJ whole genome shotgun (WGS) entry which is preliminary data.</text>
</comment>
<dbReference type="GO" id="GO:0042545">
    <property type="term" value="P:cell wall modification"/>
    <property type="evidence" value="ECO:0007669"/>
    <property type="project" value="InterPro"/>
</dbReference>
<dbReference type="InterPro" id="IPR011050">
    <property type="entry name" value="Pectin_lyase_fold/virulence"/>
</dbReference>
<dbReference type="SUPFAM" id="SSF51126">
    <property type="entry name" value="Pectin lyase-like"/>
    <property type="match status" value="1"/>
</dbReference>
<evidence type="ECO:0000313" key="9">
    <source>
        <dbReference type="Proteomes" id="UP000813444"/>
    </source>
</evidence>
<comment type="similarity">
    <text evidence="2">Belongs to the pectinesterase family.</text>
</comment>
<reference evidence="8" key="1">
    <citation type="journal article" date="2021" name="Nat. Commun.">
        <title>Genetic determinants of endophytism in the Arabidopsis root mycobiome.</title>
        <authorList>
            <person name="Mesny F."/>
            <person name="Miyauchi S."/>
            <person name="Thiergart T."/>
            <person name="Pickel B."/>
            <person name="Atanasova L."/>
            <person name="Karlsson M."/>
            <person name="Huettel B."/>
            <person name="Barry K.W."/>
            <person name="Haridas S."/>
            <person name="Chen C."/>
            <person name="Bauer D."/>
            <person name="Andreopoulos W."/>
            <person name="Pangilinan J."/>
            <person name="LaButti K."/>
            <person name="Riley R."/>
            <person name="Lipzen A."/>
            <person name="Clum A."/>
            <person name="Drula E."/>
            <person name="Henrissat B."/>
            <person name="Kohler A."/>
            <person name="Grigoriev I.V."/>
            <person name="Martin F.M."/>
            <person name="Hacquard S."/>
        </authorList>
    </citation>
    <scope>NUCLEOTIDE SEQUENCE</scope>
    <source>
        <strain evidence="8">MPI-CAGE-CH-0235</strain>
    </source>
</reference>
<dbReference type="PANTHER" id="PTHR31321:SF137">
    <property type="entry name" value="PECTIN METHYL ESTERASE (EUROFUNG)"/>
    <property type="match status" value="1"/>
</dbReference>
<evidence type="ECO:0000313" key="8">
    <source>
        <dbReference type="EMBL" id="KAH7309855.1"/>
    </source>
</evidence>
<sequence>MMKLQIFVGIALAQNVWAASLVRGSTGFPGRPVKTYAECQRNTSNPLQGCPEGTLFVSRSSALADFNSIQDAIVSLLNDESAHVILVASGTYTEQVNVTRPGPVTLLGQSDDPYLGLSYGNAQSDTTHHNEVQIVWAAANNDSSGRIFDNAFTSVLTVAPTWNASLTGTGPTGFPVPPDTPFGNSDFRAYNIDFRNVFAPQAAGPSLAVGVAYANAGFYGCGFYSYQDTVYVGKLGNAYFYDNVIAGQVDFLYGFGTAWVEKSTLALRNCHGAITAWKGTNTTFTNKYGVYVSDSRVIAANNSIAASMERKCPLGRPWNSLHRSIFLNSYMDKSILPEGYIQWGITDPRFDGNTFMAVHENFGPGYDATALNKSTTLVLDDQTIRPYRSPVDVFTGPNGESGDVSWIDEESLLG</sequence>
<dbReference type="PANTHER" id="PTHR31321">
    <property type="entry name" value="ACYL-COA THIOESTER HYDROLASE YBHC-RELATED"/>
    <property type="match status" value="1"/>
</dbReference>
<dbReference type="GO" id="GO:0045490">
    <property type="term" value="P:pectin catabolic process"/>
    <property type="evidence" value="ECO:0007669"/>
    <property type="project" value="UniProtKB-UniPathway"/>
</dbReference>
<feature type="chain" id="PRO_5035468600" description="pectinesterase" evidence="6">
    <location>
        <begin position="19"/>
        <end position="414"/>
    </location>
</feature>
<dbReference type="Gene3D" id="2.160.20.10">
    <property type="entry name" value="Single-stranded right-handed beta-helix, Pectin lyase-like"/>
    <property type="match status" value="1"/>
</dbReference>
<dbReference type="OrthoDB" id="3934656at2759"/>
<organism evidence="8 9">
    <name type="scientific">Stachybotrys elegans</name>
    <dbReference type="NCBI Taxonomy" id="80388"/>
    <lineage>
        <taxon>Eukaryota</taxon>
        <taxon>Fungi</taxon>
        <taxon>Dikarya</taxon>
        <taxon>Ascomycota</taxon>
        <taxon>Pezizomycotina</taxon>
        <taxon>Sordariomycetes</taxon>
        <taxon>Hypocreomycetidae</taxon>
        <taxon>Hypocreales</taxon>
        <taxon>Stachybotryaceae</taxon>
        <taxon>Stachybotrys</taxon>
    </lineage>
</organism>